<sequence>MGLNSGAAGSTLRLGETYQQLGHEVSYFSIDNLPKAFQKLPFYLRKLVFPEFLAAYLVNRRARSFDVIDASTGDAWLWAAISSTLSRMRKISPLLVTRSHGLEHIYHHQYLAEAQRAIHQPSWRYRFYRGGLQLWEVARSLKAADQIFVLNQHEKDYISQHLSVPAANIYRVKNGMPSQFMQRPFEPALTLPNEPLRIAQVGAYDPRKGVQYSVPALNRLLVRYPYLEVSFLGTACSLCPDAERVYADFDPAVRDRVTVIPHYSHEQLPELLKGHHIKLFPTLCEGFSKALIEGMACGLAPVTTYSPGPADVVRHGLDGLMMPVRDEEAIERALTELICDRTLLHELRQNAYATAQQYSWESAARQRLSLYAEGLNNKSMKATRLSVSHL</sequence>
<protein>
    <submittedName>
        <fullName evidence="4">Glycosyltransferase</fullName>
    </submittedName>
</protein>
<dbReference type="PANTHER" id="PTHR46401:SF2">
    <property type="entry name" value="GLYCOSYLTRANSFERASE WBBK-RELATED"/>
    <property type="match status" value="1"/>
</dbReference>
<keyword evidence="1 4" id="KW-0808">Transferase</keyword>
<dbReference type="GO" id="GO:0016757">
    <property type="term" value="F:glycosyltransferase activity"/>
    <property type="evidence" value="ECO:0007669"/>
    <property type="project" value="InterPro"/>
</dbReference>
<evidence type="ECO:0000259" key="3">
    <source>
        <dbReference type="Pfam" id="PF13439"/>
    </source>
</evidence>
<evidence type="ECO:0000313" key="4">
    <source>
        <dbReference type="EMBL" id="KPQ36246.1"/>
    </source>
</evidence>
<proteinExistence type="predicted"/>
<dbReference type="InterPro" id="IPR001296">
    <property type="entry name" value="Glyco_trans_1"/>
</dbReference>
<accession>A0A0P8BQI7</accession>
<reference evidence="4 5" key="1">
    <citation type="submission" date="2015-09" db="EMBL/GenBank/DDBJ databases">
        <title>Identification and resolution of microdiversity through metagenomic sequencing of parallel consortia.</title>
        <authorList>
            <person name="Nelson W.C."/>
            <person name="Romine M.F."/>
            <person name="Lindemann S.R."/>
        </authorList>
    </citation>
    <scope>NUCLEOTIDE SEQUENCE [LARGE SCALE GENOMIC DNA]</scope>
    <source>
        <strain evidence="4">Ana</strain>
    </source>
</reference>
<evidence type="ECO:0000256" key="1">
    <source>
        <dbReference type="ARBA" id="ARBA00022679"/>
    </source>
</evidence>
<dbReference type="Gene3D" id="3.40.50.2000">
    <property type="entry name" value="Glycogen Phosphorylase B"/>
    <property type="match status" value="2"/>
</dbReference>
<organism evidence="4 5">
    <name type="scientific">Phormidesmis priestleyi Ana</name>
    <dbReference type="NCBI Taxonomy" id="1666911"/>
    <lineage>
        <taxon>Bacteria</taxon>
        <taxon>Bacillati</taxon>
        <taxon>Cyanobacteriota</taxon>
        <taxon>Cyanophyceae</taxon>
        <taxon>Leptolyngbyales</taxon>
        <taxon>Leptolyngbyaceae</taxon>
        <taxon>Phormidesmis</taxon>
    </lineage>
</organism>
<dbReference type="Pfam" id="PF13439">
    <property type="entry name" value="Glyco_transf_4"/>
    <property type="match status" value="1"/>
</dbReference>
<dbReference type="PATRIC" id="fig|1666911.3.peg.4969"/>
<dbReference type="STRING" id="1666911.HLUCCA11_06860"/>
<feature type="domain" description="Glycosyl transferase family 1" evidence="2">
    <location>
        <begin position="188"/>
        <end position="353"/>
    </location>
</feature>
<evidence type="ECO:0000259" key="2">
    <source>
        <dbReference type="Pfam" id="PF00534"/>
    </source>
</evidence>
<dbReference type="AlphaFoldDB" id="A0A0P8BQI7"/>
<evidence type="ECO:0000313" key="5">
    <source>
        <dbReference type="Proteomes" id="UP000050465"/>
    </source>
</evidence>
<dbReference type="GO" id="GO:0009103">
    <property type="term" value="P:lipopolysaccharide biosynthetic process"/>
    <property type="evidence" value="ECO:0007669"/>
    <property type="project" value="TreeGrafter"/>
</dbReference>
<dbReference type="EMBL" id="LJZR01000007">
    <property type="protein sequence ID" value="KPQ36246.1"/>
    <property type="molecule type" value="Genomic_DNA"/>
</dbReference>
<name>A0A0P8BQI7_9CYAN</name>
<dbReference type="SUPFAM" id="SSF53756">
    <property type="entry name" value="UDP-Glycosyltransferase/glycogen phosphorylase"/>
    <property type="match status" value="1"/>
</dbReference>
<comment type="caution">
    <text evidence="4">The sequence shown here is derived from an EMBL/GenBank/DDBJ whole genome shotgun (WGS) entry which is preliminary data.</text>
</comment>
<dbReference type="Pfam" id="PF00534">
    <property type="entry name" value="Glycos_transf_1"/>
    <property type="match status" value="1"/>
</dbReference>
<dbReference type="Proteomes" id="UP000050465">
    <property type="component" value="Unassembled WGS sequence"/>
</dbReference>
<dbReference type="PANTHER" id="PTHR46401">
    <property type="entry name" value="GLYCOSYLTRANSFERASE WBBK-RELATED"/>
    <property type="match status" value="1"/>
</dbReference>
<feature type="domain" description="Glycosyltransferase subfamily 4-like N-terminal" evidence="3">
    <location>
        <begin position="6"/>
        <end position="176"/>
    </location>
</feature>
<gene>
    <name evidence="4" type="ORF">HLUCCA11_06860</name>
</gene>
<dbReference type="CDD" id="cd03801">
    <property type="entry name" value="GT4_PimA-like"/>
    <property type="match status" value="1"/>
</dbReference>
<dbReference type="InterPro" id="IPR028098">
    <property type="entry name" value="Glyco_trans_4-like_N"/>
</dbReference>